<feature type="region of interest" description="Disordered" evidence="1">
    <location>
        <begin position="1"/>
        <end position="27"/>
    </location>
</feature>
<evidence type="ECO:0000256" key="1">
    <source>
        <dbReference type="SAM" id="MobiDB-lite"/>
    </source>
</evidence>
<dbReference type="GO" id="GO:0003677">
    <property type="term" value="F:DNA binding"/>
    <property type="evidence" value="ECO:0007669"/>
    <property type="project" value="InterPro"/>
</dbReference>
<dbReference type="InterPro" id="IPR009061">
    <property type="entry name" value="DNA-bd_dom_put_sf"/>
</dbReference>
<protein>
    <submittedName>
        <fullName evidence="3">Excisionase family DNA binding protein</fullName>
    </submittedName>
</protein>
<dbReference type="Pfam" id="PF12728">
    <property type="entry name" value="HTH_17"/>
    <property type="match status" value="1"/>
</dbReference>
<dbReference type="EMBL" id="JACCBU010000001">
    <property type="protein sequence ID" value="NYE71899.1"/>
    <property type="molecule type" value="Genomic_DNA"/>
</dbReference>
<reference evidence="3 4" key="1">
    <citation type="submission" date="2020-07" db="EMBL/GenBank/DDBJ databases">
        <title>Sequencing the genomes of 1000 actinobacteria strains.</title>
        <authorList>
            <person name="Klenk H.-P."/>
        </authorList>
    </citation>
    <scope>NUCLEOTIDE SEQUENCE [LARGE SCALE GENOMIC DNA]</scope>
    <source>
        <strain evidence="3 4">DSM 22083</strain>
    </source>
</reference>
<evidence type="ECO:0000313" key="3">
    <source>
        <dbReference type="EMBL" id="NYE71899.1"/>
    </source>
</evidence>
<dbReference type="InterPro" id="IPR010093">
    <property type="entry name" value="SinI_DNA-bd"/>
</dbReference>
<dbReference type="InterPro" id="IPR041657">
    <property type="entry name" value="HTH_17"/>
</dbReference>
<dbReference type="RefSeq" id="WP_179752362.1">
    <property type="nucleotide sequence ID" value="NZ_JACCBU010000001.1"/>
</dbReference>
<sequence length="110" mass="11983">MTVETLADESGFGRADRNQSREDARRSAVRKWADRVPSLTIPEAAELCSVSREHLYRLVRTGAFPAVRMQGRYVVPAAAVEQLFKTAAAVAGAVEVAEWAAARQIEGGPR</sequence>
<comment type="caution">
    <text evidence="3">The sequence shown here is derived from an EMBL/GenBank/DDBJ whole genome shotgun (WGS) entry which is preliminary data.</text>
</comment>
<name>A0A7Y9I8W1_9ACTN</name>
<accession>A0A7Y9I8W1</accession>
<dbReference type="Proteomes" id="UP000569914">
    <property type="component" value="Unassembled WGS sequence"/>
</dbReference>
<dbReference type="NCBIfam" id="TIGR01764">
    <property type="entry name" value="excise"/>
    <property type="match status" value="1"/>
</dbReference>
<proteinExistence type="predicted"/>
<keyword evidence="4" id="KW-1185">Reference proteome</keyword>
<dbReference type="SUPFAM" id="SSF46955">
    <property type="entry name" value="Putative DNA-binding domain"/>
    <property type="match status" value="1"/>
</dbReference>
<evidence type="ECO:0000313" key="4">
    <source>
        <dbReference type="Proteomes" id="UP000569914"/>
    </source>
</evidence>
<gene>
    <name evidence="3" type="ORF">BKA15_003228</name>
</gene>
<evidence type="ECO:0000259" key="2">
    <source>
        <dbReference type="Pfam" id="PF12728"/>
    </source>
</evidence>
<feature type="compositionally biased region" description="Basic and acidic residues" evidence="1">
    <location>
        <begin position="14"/>
        <end position="27"/>
    </location>
</feature>
<dbReference type="AlphaFoldDB" id="A0A7Y9I8W1"/>
<feature type="domain" description="Helix-turn-helix" evidence="2">
    <location>
        <begin position="39"/>
        <end position="85"/>
    </location>
</feature>
<organism evidence="3 4">
    <name type="scientific">Microlunatus parietis</name>
    <dbReference type="NCBI Taxonomy" id="682979"/>
    <lineage>
        <taxon>Bacteria</taxon>
        <taxon>Bacillati</taxon>
        <taxon>Actinomycetota</taxon>
        <taxon>Actinomycetes</taxon>
        <taxon>Propionibacteriales</taxon>
        <taxon>Propionibacteriaceae</taxon>
        <taxon>Microlunatus</taxon>
    </lineage>
</organism>